<dbReference type="Pfam" id="PF16672">
    <property type="entry name" value="LAMTOR5"/>
    <property type="match status" value="1"/>
</dbReference>
<evidence type="ECO:0000313" key="2">
    <source>
        <dbReference type="WBParaSite" id="MCU_005197-RA"/>
    </source>
</evidence>
<name>A0A5K3F6H9_MESCO</name>
<dbReference type="InterPro" id="IPR024135">
    <property type="entry name" value="LAMTOR5"/>
</dbReference>
<organism evidence="2">
    <name type="scientific">Mesocestoides corti</name>
    <name type="common">Flatworm</name>
    <dbReference type="NCBI Taxonomy" id="53468"/>
    <lineage>
        <taxon>Eukaryota</taxon>
        <taxon>Metazoa</taxon>
        <taxon>Spiralia</taxon>
        <taxon>Lophotrochozoa</taxon>
        <taxon>Platyhelminthes</taxon>
        <taxon>Cestoda</taxon>
        <taxon>Eucestoda</taxon>
        <taxon>Cyclophyllidea</taxon>
        <taxon>Mesocestoididae</taxon>
        <taxon>Mesocestoides</taxon>
    </lineage>
</organism>
<proteinExistence type="predicted"/>
<dbReference type="WBParaSite" id="MCU_005197-RA">
    <property type="protein sequence ID" value="MCU_005197-RA"/>
    <property type="gene ID" value="MCU_005197"/>
</dbReference>
<dbReference type="GO" id="GO:0071986">
    <property type="term" value="C:Ragulator complex"/>
    <property type="evidence" value="ECO:0007669"/>
    <property type="project" value="InterPro"/>
</dbReference>
<feature type="region of interest" description="Disordered" evidence="1">
    <location>
        <begin position="1"/>
        <end position="28"/>
    </location>
</feature>
<dbReference type="AlphaFoldDB" id="A0A5K3F6H9"/>
<dbReference type="Gene3D" id="3.30.450.30">
    <property type="entry name" value="Dynein light chain 2a, cytoplasmic"/>
    <property type="match status" value="1"/>
</dbReference>
<dbReference type="GO" id="GO:0043066">
    <property type="term" value="P:negative regulation of apoptotic process"/>
    <property type="evidence" value="ECO:0007669"/>
    <property type="project" value="InterPro"/>
</dbReference>
<feature type="compositionally biased region" description="Basic and acidic residues" evidence="1">
    <location>
        <begin position="1"/>
        <end position="12"/>
    </location>
</feature>
<evidence type="ECO:0000256" key="1">
    <source>
        <dbReference type="SAM" id="MobiDB-lite"/>
    </source>
</evidence>
<accession>A0A5K3F6H9</accession>
<reference evidence="2" key="1">
    <citation type="submission" date="2019-11" db="UniProtKB">
        <authorList>
            <consortium name="WormBaseParasite"/>
        </authorList>
    </citation>
    <scope>IDENTIFICATION</scope>
</reference>
<sequence>MPLDRRETRDWLRPGGSTCLSPNPTPHHSRTTLHMENQLLKHIQSVLPQVKDTAIQCFDTTGLPLLSVGKSCSHGSNLLPAIHRHALLLTDSRGETSPVVVVEREKRRLLDCHTQTSMYIRHTILSVTQLCISRNRLSFPIG</sequence>
<protein>
    <submittedName>
        <fullName evidence="2">Late endosomal/lysosomal adaptor and MAPK and MTOR activator 5</fullName>
    </submittedName>
</protein>